<keyword evidence="1" id="KW-0812">Transmembrane</keyword>
<dbReference type="InterPro" id="IPR000700">
    <property type="entry name" value="PAS-assoc_C"/>
</dbReference>
<sequence length="800" mass="91380">MNIRKKFITLLILLATIPVIISTSICLGSFNNKYIKMIEQNVIAEAKNQSTNLENFFGQCVINLNVIINMPASIELLADSNNKVNSEDTKYNMKIVNQILTTSKNEQSFINIMSLINKNGIIIASSGNEYIGKDTILSNQDIEKLSHNQTIVTKIISREDFNNGVKSCIIATPIFCEEKYQGSVLSIIDMSYFEKIVNDKVFFKTGKITVMDGNGDVAATVNENLTDNINNIEKPNTLSQQWNKIDFNNNQKGTIDYTMDGIHKIGYYSKIADTGWTVLSVVEWDEFTIPLKQSIKVIFISIVFILVLIIIANTFIINYFSKPVYKLLESIKRVQQGNYAKRFIYNKANEFGEIAIAFNELIDTIVQNESEIEHSNRKLKSLVSNIPGGVHRSRIENGCYILDFMSAGSLNVLGYNKEEIKTKFDNQLINIVYEKDRDKVSTEIMKQLNEDDKFNIEYRVVHKDGSIIWVLDNGQIVENKSGPIFTYSVVIDITESKTAQEKLRLSENRHRIIMEQTEDIIFEWTIAEDTISYSSNWNSKFKYIPFKSNVKENVFKSNSIYKDDAEGFKELLLDIEKGNPYRETEIRIRTEKDNYIWCRVRVTAIFDENGFVFKAIGVIIDIDKEKRKTENLLFKAQRDSLTELYNKGTVQQIIENYIDNDGINGKHALFMIDIDDFKSINDNLGHLFGDSVLHEVSLAISNVFTKDDVVGRVGGDEFMVFLKNVDSEELILKKADDLVQAFKKIFTGENLKYKVSGSVGIARYPYDGENFNELFINADKALYSAKNQGKDNYCIFSNTL</sequence>
<organism evidence="6 7">
    <name type="scientific">Clostridium uliginosum</name>
    <dbReference type="NCBI Taxonomy" id="119641"/>
    <lineage>
        <taxon>Bacteria</taxon>
        <taxon>Bacillati</taxon>
        <taxon>Bacillota</taxon>
        <taxon>Clostridia</taxon>
        <taxon>Eubacteriales</taxon>
        <taxon>Clostridiaceae</taxon>
        <taxon>Clostridium</taxon>
    </lineage>
</organism>
<dbReference type="GO" id="GO:0016020">
    <property type="term" value="C:membrane"/>
    <property type="evidence" value="ECO:0007669"/>
    <property type="project" value="InterPro"/>
</dbReference>
<dbReference type="InterPro" id="IPR013655">
    <property type="entry name" value="PAS_fold_3"/>
</dbReference>
<accession>A0A1I1MKI8</accession>
<keyword evidence="1" id="KW-1133">Transmembrane helix</keyword>
<feature type="domain" description="PAC" evidence="3">
    <location>
        <begin position="582"/>
        <end position="634"/>
    </location>
</feature>
<dbReference type="CDD" id="cd01949">
    <property type="entry name" value="GGDEF"/>
    <property type="match status" value="1"/>
</dbReference>
<dbReference type="SMART" id="SM00267">
    <property type="entry name" value="GGDEF"/>
    <property type="match status" value="1"/>
</dbReference>
<dbReference type="PROSITE" id="PS50885">
    <property type="entry name" value="HAMP"/>
    <property type="match status" value="1"/>
</dbReference>
<proteinExistence type="predicted"/>
<evidence type="ECO:0000259" key="4">
    <source>
        <dbReference type="PROSITE" id="PS50885"/>
    </source>
</evidence>
<dbReference type="OrthoDB" id="9804747at2"/>
<dbReference type="GO" id="GO:0007165">
    <property type="term" value="P:signal transduction"/>
    <property type="evidence" value="ECO:0007669"/>
    <property type="project" value="InterPro"/>
</dbReference>
<dbReference type="CDD" id="cd00130">
    <property type="entry name" value="PAS"/>
    <property type="match status" value="2"/>
</dbReference>
<dbReference type="SUPFAM" id="SSF55785">
    <property type="entry name" value="PYP-like sensor domain (PAS domain)"/>
    <property type="match status" value="2"/>
</dbReference>
<reference evidence="6 7" key="1">
    <citation type="submission" date="2016-10" db="EMBL/GenBank/DDBJ databases">
        <authorList>
            <person name="de Groot N.N."/>
        </authorList>
    </citation>
    <scope>NUCLEOTIDE SEQUENCE [LARGE SCALE GENOMIC DNA]</scope>
    <source>
        <strain evidence="6 7">DSM 12992</strain>
    </source>
</reference>
<dbReference type="STRING" id="119641.SAMN05421842_11134"/>
<dbReference type="InterPro" id="IPR003660">
    <property type="entry name" value="HAMP_dom"/>
</dbReference>
<dbReference type="PROSITE" id="PS50113">
    <property type="entry name" value="PAC"/>
    <property type="match status" value="2"/>
</dbReference>
<dbReference type="RefSeq" id="WP_090091008.1">
    <property type="nucleotide sequence ID" value="NZ_FOMG01000011.1"/>
</dbReference>
<dbReference type="PANTHER" id="PTHR46663">
    <property type="entry name" value="DIGUANYLATE CYCLASE DGCT-RELATED"/>
    <property type="match status" value="1"/>
</dbReference>
<dbReference type="InterPro" id="IPR035965">
    <property type="entry name" value="PAS-like_dom_sf"/>
</dbReference>
<dbReference type="CDD" id="cd06225">
    <property type="entry name" value="HAMP"/>
    <property type="match status" value="1"/>
</dbReference>
<dbReference type="InterPro" id="IPR000014">
    <property type="entry name" value="PAS"/>
</dbReference>
<feature type="domain" description="HAMP" evidence="4">
    <location>
        <begin position="318"/>
        <end position="370"/>
    </location>
</feature>
<gene>
    <name evidence="6" type="ORF">SAMN05421842_11134</name>
</gene>
<evidence type="ECO:0000259" key="2">
    <source>
        <dbReference type="PROSITE" id="PS50112"/>
    </source>
</evidence>
<feature type="domain" description="GGDEF" evidence="5">
    <location>
        <begin position="665"/>
        <end position="798"/>
    </location>
</feature>
<dbReference type="InterPro" id="IPR001610">
    <property type="entry name" value="PAC"/>
</dbReference>
<dbReference type="PANTHER" id="PTHR46663:SF2">
    <property type="entry name" value="GGDEF DOMAIN-CONTAINING PROTEIN"/>
    <property type="match status" value="1"/>
</dbReference>
<evidence type="ECO:0000256" key="1">
    <source>
        <dbReference type="SAM" id="Phobius"/>
    </source>
</evidence>
<dbReference type="InterPro" id="IPR043128">
    <property type="entry name" value="Rev_trsase/Diguanyl_cyclase"/>
</dbReference>
<keyword evidence="1" id="KW-0472">Membrane</keyword>
<feature type="transmembrane region" description="Helical" evidence="1">
    <location>
        <begin position="297"/>
        <end position="320"/>
    </location>
</feature>
<dbReference type="SUPFAM" id="SSF55073">
    <property type="entry name" value="Nucleotide cyclase"/>
    <property type="match status" value="1"/>
</dbReference>
<dbReference type="AlphaFoldDB" id="A0A1I1MKI8"/>
<dbReference type="Gene3D" id="3.30.450.20">
    <property type="entry name" value="PAS domain"/>
    <property type="match status" value="3"/>
</dbReference>
<dbReference type="InterPro" id="IPR000160">
    <property type="entry name" value="GGDEF_dom"/>
</dbReference>
<dbReference type="NCBIfam" id="TIGR00254">
    <property type="entry name" value="GGDEF"/>
    <property type="match status" value="1"/>
</dbReference>
<dbReference type="Pfam" id="PF00990">
    <property type="entry name" value="GGDEF"/>
    <property type="match status" value="1"/>
</dbReference>
<dbReference type="SUPFAM" id="SSF158472">
    <property type="entry name" value="HAMP domain-like"/>
    <property type="match status" value="1"/>
</dbReference>
<dbReference type="Gene3D" id="6.10.340.10">
    <property type="match status" value="1"/>
</dbReference>
<evidence type="ECO:0000259" key="5">
    <source>
        <dbReference type="PROSITE" id="PS50887"/>
    </source>
</evidence>
<dbReference type="EMBL" id="FOMG01000011">
    <property type="protein sequence ID" value="SFC85606.1"/>
    <property type="molecule type" value="Genomic_DNA"/>
</dbReference>
<dbReference type="NCBIfam" id="TIGR00229">
    <property type="entry name" value="sensory_box"/>
    <property type="match status" value="1"/>
</dbReference>
<dbReference type="PROSITE" id="PS50887">
    <property type="entry name" value="GGDEF"/>
    <property type="match status" value="1"/>
</dbReference>
<feature type="domain" description="PAS" evidence="2">
    <location>
        <begin position="375"/>
        <end position="451"/>
    </location>
</feature>
<dbReference type="Proteomes" id="UP000199263">
    <property type="component" value="Unassembled WGS sequence"/>
</dbReference>
<dbReference type="CDD" id="cd12912">
    <property type="entry name" value="PDC2_MCP_like"/>
    <property type="match status" value="1"/>
</dbReference>
<feature type="domain" description="PAC" evidence="3">
    <location>
        <begin position="454"/>
        <end position="505"/>
    </location>
</feature>
<dbReference type="Pfam" id="PF08447">
    <property type="entry name" value="PAS_3"/>
    <property type="match status" value="2"/>
</dbReference>
<evidence type="ECO:0000313" key="7">
    <source>
        <dbReference type="Proteomes" id="UP000199263"/>
    </source>
</evidence>
<dbReference type="InterPro" id="IPR052163">
    <property type="entry name" value="DGC-Regulatory_Protein"/>
</dbReference>
<evidence type="ECO:0000259" key="3">
    <source>
        <dbReference type="PROSITE" id="PS50113"/>
    </source>
</evidence>
<dbReference type="SMART" id="SM00086">
    <property type="entry name" value="PAC"/>
    <property type="match status" value="2"/>
</dbReference>
<evidence type="ECO:0000313" key="6">
    <source>
        <dbReference type="EMBL" id="SFC85606.1"/>
    </source>
</evidence>
<name>A0A1I1MKI8_9CLOT</name>
<protein>
    <submittedName>
        <fullName evidence="6">PAS domain S-box-containing protein/diguanylate cyclase (GGDEF) domain-containing protein</fullName>
    </submittedName>
</protein>
<dbReference type="Gene3D" id="3.30.70.270">
    <property type="match status" value="1"/>
</dbReference>
<dbReference type="PROSITE" id="PS50112">
    <property type="entry name" value="PAS"/>
    <property type="match status" value="1"/>
</dbReference>
<keyword evidence="7" id="KW-1185">Reference proteome</keyword>
<dbReference type="InterPro" id="IPR029787">
    <property type="entry name" value="Nucleotide_cyclase"/>
</dbReference>